<name>A0A0E9V340_ANGAN</name>
<proteinExistence type="predicted"/>
<dbReference type="EMBL" id="GBXM01036181">
    <property type="protein sequence ID" value="JAH72396.1"/>
    <property type="molecule type" value="Transcribed_RNA"/>
</dbReference>
<protein>
    <submittedName>
        <fullName evidence="1">Uncharacterized protein</fullName>
    </submittedName>
</protein>
<dbReference type="AlphaFoldDB" id="A0A0E9V340"/>
<reference evidence="1" key="2">
    <citation type="journal article" date="2015" name="Fish Shellfish Immunol.">
        <title>Early steps in the European eel (Anguilla anguilla)-Vibrio vulnificus interaction in the gills: Role of the RtxA13 toxin.</title>
        <authorList>
            <person name="Callol A."/>
            <person name="Pajuelo D."/>
            <person name="Ebbesson L."/>
            <person name="Teles M."/>
            <person name="MacKenzie S."/>
            <person name="Amaro C."/>
        </authorList>
    </citation>
    <scope>NUCLEOTIDE SEQUENCE</scope>
</reference>
<sequence length="55" mass="6241">MHTSVQHEKAKKRTYATLCNTCHHALMGLSGGEDVIRVQIIYKSFEAPNSQPEKR</sequence>
<accession>A0A0E9V340</accession>
<organism evidence="1">
    <name type="scientific">Anguilla anguilla</name>
    <name type="common">European freshwater eel</name>
    <name type="synonym">Muraena anguilla</name>
    <dbReference type="NCBI Taxonomy" id="7936"/>
    <lineage>
        <taxon>Eukaryota</taxon>
        <taxon>Metazoa</taxon>
        <taxon>Chordata</taxon>
        <taxon>Craniata</taxon>
        <taxon>Vertebrata</taxon>
        <taxon>Euteleostomi</taxon>
        <taxon>Actinopterygii</taxon>
        <taxon>Neopterygii</taxon>
        <taxon>Teleostei</taxon>
        <taxon>Anguilliformes</taxon>
        <taxon>Anguillidae</taxon>
        <taxon>Anguilla</taxon>
    </lineage>
</organism>
<reference evidence="1" key="1">
    <citation type="submission" date="2014-11" db="EMBL/GenBank/DDBJ databases">
        <authorList>
            <person name="Amaro Gonzalez C."/>
        </authorList>
    </citation>
    <scope>NUCLEOTIDE SEQUENCE</scope>
</reference>
<evidence type="ECO:0000313" key="1">
    <source>
        <dbReference type="EMBL" id="JAH72396.1"/>
    </source>
</evidence>